<dbReference type="InterPro" id="IPR021255">
    <property type="entry name" value="DUF2807"/>
</dbReference>
<accession>A0A3B0UKE8</accession>
<sequence length="533" mass="58559">MRKVTSTFLLFIAIMLFTAGSAFSQRNRYIRGDGRIVKSMETVPAFNQIRAGAADNIIILTNGNTPYSVVIQTDENILSVIHVSVKNKVLDFSYADINPTKLKFYVTVPSLAVVHASGASVVKSADTLGGQVFKVIASGAANVNLTLNFQEVVVHASGAADLSLTGLAKKLTAVASGAADIKASHLIADSVFAKASGASDIRVNAQKFLSKDVSTAASVKLVNASRKTIQVQKPGERTRVVVYSSPVSASNWNDTTRVNIGSIHVEVVDGDTTKVTLGSHSLIVDNNGDVKWKRTKPARFNGHWAGIDLGINGYFTPGLNTDFGKTYDFLNQRYEKSINVNVNLFEQNIAFNKAKTIGLVTGVGFSFNNYRFSNPTYLSPDSNQVSGFYMRNVNVRESKLSLFYLTIPVIFEFQSNNTRRSHRFFVGVGVLINARLRSHTKIYFNEPNKQYYLEYPATGTQLPDYYTTPNRSGRNIVKSVNSFNLQPFRFDATLRIGYGMISLYATYALNQMFLKGQGLVLNQWSAGISLSGW</sequence>
<protein>
    <recommendedName>
        <fullName evidence="1">Putative auto-transporter adhesin head GIN domain-containing protein</fullName>
    </recommendedName>
</protein>
<gene>
    <name evidence="2" type="ORF">MNBD_BACTEROID07-1769</name>
</gene>
<proteinExistence type="predicted"/>
<dbReference type="AlphaFoldDB" id="A0A3B0UKE8"/>
<name>A0A3B0UKE8_9ZZZZ</name>
<evidence type="ECO:0000259" key="1">
    <source>
        <dbReference type="Pfam" id="PF10988"/>
    </source>
</evidence>
<feature type="domain" description="Putative auto-transporter adhesin head GIN" evidence="1">
    <location>
        <begin position="46"/>
        <end position="223"/>
    </location>
</feature>
<evidence type="ECO:0000313" key="2">
    <source>
        <dbReference type="EMBL" id="VAW29580.1"/>
    </source>
</evidence>
<reference evidence="2" key="1">
    <citation type="submission" date="2018-06" db="EMBL/GenBank/DDBJ databases">
        <authorList>
            <person name="Zhirakovskaya E."/>
        </authorList>
    </citation>
    <scope>NUCLEOTIDE SEQUENCE</scope>
</reference>
<dbReference type="Pfam" id="PF10988">
    <property type="entry name" value="DUF2807"/>
    <property type="match status" value="1"/>
</dbReference>
<dbReference type="Gene3D" id="2.160.20.120">
    <property type="match status" value="1"/>
</dbReference>
<dbReference type="EMBL" id="UOET01000384">
    <property type="protein sequence ID" value="VAW29580.1"/>
    <property type="molecule type" value="Genomic_DNA"/>
</dbReference>
<organism evidence="2">
    <name type="scientific">hydrothermal vent metagenome</name>
    <dbReference type="NCBI Taxonomy" id="652676"/>
    <lineage>
        <taxon>unclassified sequences</taxon>
        <taxon>metagenomes</taxon>
        <taxon>ecological metagenomes</taxon>
    </lineage>
</organism>